<dbReference type="InterPro" id="IPR001683">
    <property type="entry name" value="PX_dom"/>
</dbReference>
<organism evidence="2 3">
    <name type="scientific">Hyaloperonospora arabidopsidis (strain Emoy2)</name>
    <name type="common">Downy mildew agent</name>
    <name type="synonym">Peronospora arabidopsidis</name>
    <dbReference type="NCBI Taxonomy" id="559515"/>
    <lineage>
        <taxon>Eukaryota</taxon>
        <taxon>Sar</taxon>
        <taxon>Stramenopiles</taxon>
        <taxon>Oomycota</taxon>
        <taxon>Peronosporomycetes</taxon>
        <taxon>Peronosporales</taxon>
        <taxon>Peronosporaceae</taxon>
        <taxon>Hyaloperonospora</taxon>
    </lineage>
</organism>
<reference evidence="2" key="2">
    <citation type="submission" date="2015-06" db="UniProtKB">
        <authorList>
            <consortium name="EnsemblProtists"/>
        </authorList>
    </citation>
    <scope>IDENTIFICATION</scope>
    <source>
        <strain evidence="2">Emoy2</strain>
    </source>
</reference>
<reference evidence="3" key="1">
    <citation type="journal article" date="2010" name="Science">
        <title>Signatures of adaptation to obligate biotrophy in the Hyaloperonospora arabidopsidis genome.</title>
        <authorList>
            <person name="Baxter L."/>
            <person name="Tripathy S."/>
            <person name="Ishaque N."/>
            <person name="Boot N."/>
            <person name="Cabral A."/>
            <person name="Kemen E."/>
            <person name="Thines M."/>
            <person name="Ah-Fong A."/>
            <person name="Anderson R."/>
            <person name="Badejoko W."/>
            <person name="Bittner-Eddy P."/>
            <person name="Boore J.L."/>
            <person name="Chibucos M.C."/>
            <person name="Coates M."/>
            <person name="Dehal P."/>
            <person name="Delehaunty K."/>
            <person name="Dong S."/>
            <person name="Downton P."/>
            <person name="Dumas B."/>
            <person name="Fabro G."/>
            <person name="Fronick C."/>
            <person name="Fuerstenberg S.I."/>
            <person name="Fulton L."/>
            <person name="Gaulin E."/>
            <person name="Govers F."/>
            <person name="Hughes L."/>
            <person name="Humphray S."/>
            <person name="Jiang R.H."/>
            <person name="Judelson H."/>
            <person name="Kamoun S."/>
            <person name="Kyung K."/>
            <person name="Meijer H."/>
            <person name="Minx P."/>
            <person name="Morris P."/>
            <person name="Nelson J."/>
            <person name="Phuntumart V."/>
            <person name="Qutob D."/>
            <person name="Rehmany A."/>
            <person name="Rougon-Cardoso A."/>
            <person name="Ryden P."/>
            <person name="Torto-Alalibo T."/>
            <person name="Studholme D."/>
            <person name="Wang Y."/>
            <person name="Win J."/>
            <person name="Wood J."/>
            <person name="Clifton S.W."/>
            <person name="Rogers J."/>
            <person name="Van den Ackerveken G."/>
            <person name="Jones J.D."/>
            <person name="McDowell J.M."/>
            <person name="Beynon J."/>
            <person name="Tyler B.M."/>
        </authorList>
    </citation>
    <scope>NUCLEOTIDE SEQUENCE [LARGE SCALE GENOMIC DNA]</scope>
    <source>
        <strain evidence="3">Emoy2</strain>
    </source>
</reference>
<dbReference type="Pfam" id="PF00787">
    <property type="entry name" value="PX"/>
    <property type="match status" value="1"/>
</dbReference>
<protein>
    <recommendedName>
        <fullName evidence="1">PX domain-containing protein</fullName>
    </recommendedName>
</protein>
<dbReference type="eggNOG" id="ENOG502SSAD">
    <property type="taxonomic scope" value="Eukaryota"/>
</dbReference>
<dbReference type="CDD" id="cd06093">
    <property type="entry name" value="PX_domain"/>
    <property type="match status" value="1"/>
</dbReference>
<dbReference type="EnsemblProtists" id="HpaT804814">
    <property type="protein sequence ID" value="HpaP804814"/>
    <property type="gene ID" value="HpaG804814"/>
</dbReference>
<dbReference type="HOGENOM" id="CLU_593774_0_0_1"/>
<evidence type="ECO:0000259" key="1">
    <source>
        <dbReference type="PROSITE" id="PS50195"/>
    </source>
</evidence>
<dbReference type="PROSITE" id="PS50195">
    <property type="entry name" value="PX"/>
    <property type="match status" value="1"/>
</dbReference>
<dbReference type="InParanoid" id="M4BEU6"/>
<name>M4BEU6_HYAAE</name>
<accession>M4BEU6</accession>
<feature type="domain" description="PX" evidence="1">
    <location>
        <begin position="352"/>
        <end position="461"/>
    </location>
</feature>
<dbReference type="AlphaFoldDB" id="M4BEU6"/>
<evidence type="ECO:0000313" key="2">
    <source>
        <dbReference type="EnsemblProtists" id="HpaP804814"/>
    </source>
</evidence>
<dbReference type="SUPFAM" id="SSF64268">
    <property type="entry name" value="PX domain"/>
    <property type="match status" value="1"/>
</dbReference>
<dbReference type="Gene3D" id="3.30.1520.10">
    <property type="entry name" value="Phox-like domain"/>
    <property type="match status" value="1"/>
</dbReference>
<dbReference type="InterPro" id="IPR036871">
    <property type="entry name" value="PX_dom_sf"/>
</dbReference>
<dbReference type="VEuPathDB" id="FungiDB:HpaG804814"/>
<dbReference type="STRING" id="559515.M4BEU6"/>
<dbReference type="Proteomes" id="UP000011713">
    <property type="component" value="Unassembled WGS sequence"/>
</dbReference>
<dbReference type="EMBL" id="JH598187">
    <property type="status" value="NOT_ANNOTATED_CDS"/>
    <property type="molecule type" value="Genomic_DNA"/>
</dbReference>
<dbReference type="OMA" id="AVETCCQ"/>
<keyword evidence="3" id="KW-1185">Reference proteome</keyword>
<proteinExistence type="predicted"/>
<sequence>MGCSHSTSAADDATSTVGVLSMESVDPPAVETCCQESGVGSSHEGAVKSTVDDVVPVAGAASLEVVAEEAHASAEAVRVEEEDAAVEEGGEVIEVGGAVSVSVKGPLEVEEAVNEATAEDEVVETEEVAEVAVAAVEEEVEAEEPVPATAIEDLVHTEIDAAATAMEDSVSTVQADAVPLENESAETEEACEEPIKMEDAVGASAIEGVVETEIVVPAEASEESVETGEAVTDRAVEKSVEAEEAPAAEAAVEAGEELVEASAPVDEAALPLDDDIPVEEVKEAHVLAGEKNVPTEAKLDEVTDVAESVDEGDASVSKSAVDVTAEETAPVNEYTSEEVSTARVSETKPAESFVFTFTAEDVTFDDNGVAFYNYDGSSFSSDSSKNDVHVSKRYSEFKALHAQLTDEQITDLPALPKAPFLQARNSPRMLEDRKTGFSTLLNAIAAHPTASQSAAFKTFLA</sequence>
<evidence type="ECO:0000313" key="3">
    <source>
        <dbReference type="Proteomes" id="UP000011713"/>
    </source>
</evidence>
<dbReference type="GO" id="GO:0035091">
    <property type="term" value="F:phosphatidylinositol binding"/>
    <property type="evidence" value="ECO:0007669"/>
    <property type="project" value="InterPro"/>
</dbReference>